<dbReference type="STRING" id="425514.SAMN05443550_1188"/>
<dbReference type="Proteomes" id="UP000198850">
    <property type="component" value="Unassembled WGS sequence"/>
</dbReference>
<name>A0A1H4HGS2_9SPHI</name>
<dbReference type="AlphaFoldDB" id="A0A1H4HGS2"/>
<sequence>MPQFALRHFVIPLGFTPSVKINVCNILEWL</sequence>
<reference evidence="1 2" key="1">
    <citation type="submission" date="2016-10" db="EMBL/GenBank/DDBJ databases">
        <authorList>
            <person name="de Groot N.N."/>
        </authorList>
    </citation>
    <scope>NUCLEOTIDE SEQUENCE [LARGE SCALE GENOMIC DNA]</scope>
    <source>
        <strain evidence="1 2">DSM 19033</strain>
    </source>
</reference>
<proteinExistence type="predicted"/>
<evidence type="ECO:0000313" key="1">
    <source>
        <dbReference type="EMBL" id="SEB20891.1"/>
    </source>
</evidence>
<protein>
    <submittedName>
        <fullName evidence="1">Uncharacterized protein</fullName>
    </submittedName>
</protein>
<dbReference type="EMBL" id="FNRA01000018">
    <property type="protein sequence ID" value="SEB20891.1"/>
    <property type="molecule type" value="Genomic_DNA"/>
</dbReference>
<evidence type="ECO:0000313" key="2">
    <source>
        <dbReference type="Proteomes" id="UP000198850"/>
    </source>
</evidence>
<keyword evidence="2" id="KW-1185">Reference proteome</keyword>
<accession>A0A1H4HGS2</accession>
<gene>
    <name evidence="1" type="ORF">SAMN05443550_1188</name>
</gene>
<organism evidence="1 2">
    <name type="scientific">Pedobacter hartonius</name>
    <dbReference type="NCBI Taxonomy" id="425514"/>
    <lineage>
        <taxon>Bacteria</taxon>
        <taxon>Pseudomonadati</taxon>
        <taxon>Bacteroidota</taxon>
        <taxon>Sphingobacteriia</taxon>
        <taxon>Sphingobacteriales</taxon>
        <taxon>Sphingobacteriaceae</taxon>
        <taxon>Pedobacter</taxon>
    </lineage>
</organism>